<keyword evidence="2" id="KW-1185">Reference proteome</keyword>
<organism evidence="1 2">
    <name type="scientific">Stieleria neptunia</name>
    <dbReference type="NCBI Taxonomy" id="2527979"/>
    <lineage>
        <taxon>Bacteria</taxon>
        <taxon>Pseudomonadati</taxon>
        <taxon>Planctomycetota</taxon>
        <taxon>Planctomycetia</taxon>
        <taxon>Pirellulales</taxon>
        <taxon>Pirellulaceae</taxon>
        <taxon>Stieleria</taxon>
    </lineage>
</organism>
<evidence type="ECO:0000313" key="2">
    <source>
        <dbReference type="Proteomes" id="UP000319004"/>
    </source>
</evidence>
<protein>
    <submittedName>
        <fullName evidence="1">Uncharacterized protein</fullName>
    </submittedName>
</protein>
<name>A0A518I2E5_9BACT</name>
<dbReference type="AlphaFoldDB" id="A0A518I2E5"/>
<proteinExistence type="predicted"/>
<dbReference type="Proteomes" id="UP000319004">
    <property type="component" value="Chromosome"/>
</dbReference>
<reference evidence="1 2" key="1">
    <citation type="submission" date="2019-03" db="EMBL/GenBank/DDBJ databases">
        <title>Deep-cultivation of Planctomycetes and their phenomic and genomic characterization uncovers novel biology.</title>
        <authorList>
            <person name="Wiegand S."/>
            <person name="Jogler M."/>
            <person name="Boedeker C."/>
            <person name="Pinto D."/>
            <person name="Vollmers J."/>
            <person name="Rivas-Marin E."/>
            <person name="Kohn T."/>
            <person name="Peeters S.H."/>
            <person name="Heuer A."/>
            <person name="Rast P."/>
            <person name="Oberbeckmann S."/>
            <person name="Bunk B."/>
            <person name="Jeske O."/>
            <person name="Meyerdierks A."/>
            <person name="Storesund J.E."/>
            <person name="Kallscheuer N."/>
            <person name="Luecker S."/>
            <person name="Lage O.M."/>
            <person name="Pohl T."/>
            <person name="Merkel B.J."/>
            <person name="Hornburger P."/>
            <person name="Mueller R.-W."/>
            <person name="Bruemmer F."/>
            <person name="Labrenz M."/>
            <person name="Spormann A.M."/>
            <person name="Op den Camp H."/>
            <person name="Overmann J."/>
            <person name="Amann R."/>
            <person name="Jetten M.S.M."/>
            <person name="Mascher T."/>
            <person name="Medema M.H."/>
            <person name="Devos D.P."/>
            <person name="Kaster A.-K."/>
            <person name="Ovreas L."/>
            <person name="Rohde M."/>
            <person name="Galperin M.Y."/>
            <person name="Jogler C."/>
        </authorList>
    </citation>
    <scope>NUCLEOTIDE SEQUENCE [LARGE SCALE GENOMIC DNA]</scope>
    <source>
        <strain evidence="1 2">Enr13</strain>
    </source>
</reference>
<dbReference type="EMBL" id="CP037423">
    <property type="protein sequence ID" value="QDV47285.1"/>
    <property type="molecule type" value="Genomic_DNA"/>
</dbReference>
<accession>A0A518I2E5</accession>
<evidence type="ECO:0000313" key="1">
    <source>
        <dbReference type="EMBL" id="QDV47285.1"/>
    </source>
</evidence>
<dbReference type="KEGG" id="snep:Enr13x_71940"/>
<gene>
    <name evidence="1" type="ORF">Enr13x_71940</name>
</gene>
<sequence>MKKSWKCSVAHVNFSSCQVDERQASPRSRDRSDTLKTPTRDLRWMPWLSPLVNPFGPPSVGNFRQLKTPVGIVGSNIPFRRNKSHFTCPRILVTAQPIRLGFCGMLLDVVACVERIHRHAVFSVHEINSCSRAQINRSAFSIRDPIGADQGFEYWADLVEVKFVSIILRKHWHCREKSNL</sequence>